<organism evidence="2 3">
    <name type="scientific">Agrobacterium radiobacter</name>
    <dbReference type="NCBI Taxonomy" id="362"/>
    <lineage>
        <taxon>Bacteria</taxon>
        <taxon>Pseudomonadati</taxon>
        <taxon>Pseudomonadota</taxon>
        <taxon>Alphaproteobacteria</taxon>
        <taxon>Hyphomicrobiales</taxon>
        <taxon>Rhizobiaceae</taxon>
        <taxon>Rhizobium/Agrobacterium group</taxon>
        <taxon>Agrobacterium</taxon>
        <taxon>Agrobacterium tumefaciens complex</taxon>
    </lineage>
</organism>
<evidence type="ECO:0000313" key="3">
    <source>
        <dbReference type="Proteomes" id="UP001438189"/>
    </source>
</evidence>
<accession>A0ABD5LQX7</accession>
<dbReference type="SUPFAM" id="SSF53706">
    <property type="entry name" value="Formate dehydrogenase/DMSO reductase, domains 1-3"/>
    <property type="match status" value="1"/>
</dbReference>
<feature type="domain" description="Molybdopterin oxidoreductase" evidence="1">
    <location>
        <begin position="15"/>
        <end position="135"/>
    </location>
</feature>
<protein>
    <submittedName>
        <fullName evidence="2">Molybdopterin-dependent oxidoreductase</fullName>
    </submittedName>
</protein>
<evidence type="ECO:0000259" key="1">
    <source>
        <dbReference type="Pfam" id="PF00384"/>
    </source>
</evidence>
<dbReference type="Gene3D" id="3.40.50.740">
    <property type="match status" value="1"/>
</dbReference>
<dbReference type="PANTHER" id="PTHR43742">
    <property type="entry name" value="TRIMETHYLAMINE-N-OXIDE REDUCTASE"/>
    <property type="match status" value="1"/>
</dbReference>
<proteinExistence type="predicted"/>
<dbReference type="AlphaFoldDB" id="A0ABD5LQX7"/>
<dbReference type="Gene3D" id="3.40.228.10">
    <property type="entry name" value="Dimethylsulfoxide Reductase, domain 2"/>
    <property type="match status" value="1"/>
</dbReference>
<dbReference type="InterPro" id="IPR006656">
    <property type="entry name" value="Mopterin_OxRdtase"/>
</dbReference>
<gene>
    <name evidence="2" type="ORF">ABVB70_20005</name>
</gene>
<dbReference type="EMBL" id="JBETME010000008">
    <property type="protein sequence ID" value="MES4992606.1"/>
    <property type="molecule type" value="Genomic_DNA"/>
</dbReference>
<reference evidence="2 3" key="1">
    <citation type="submission" date="2024-06" db="EMBL/GenBank/DDBJ databases">
        <title>Genome sequencing of Agrobacterium spp. from tobacco in Serbia.</title>
        <authorList>
            <person name="Ilicic R.J."/>
            <person name="Studholme D.J."/>
            <person name="Jelusic A."/>
            <person name="Barac G."/>
            <person name="Bagi F."/>
            <person name="Popovic Milovanovic T."/>
        </authorList>
    </citation>
    <scope>NUCLEOTIDE SEQUENCE [LARGE SCALE GENOMIC DNA]</scope>
    <source>
        <strain evidence="2 3">DA1</strain>
    </source>
</reference>
<name>A0ABD5LQX7_AGRRD</name>
<dbReference type="Proteomes" id="UP001438189">
    <property type="component" value="Unassembled WGS sequence"/>
</dbReference>
<sequence>MKGRAAPEIVHSTDRLLYPLRRTTPKGSTDPGWVRISWDEALAETAASLGRIRAQSGAEAVAFSVTTPSGTPISDSIDWIERFIRHFGSPNACYGTEICNWHKDFAHAFTFGSGMPAADYPNAETIMLWGHNYCAAIRMRRGRQSG</sequence>
<dbReference type="InterPro" id="IPR050612">
    <property type="entry name" value="Prok_Mopterin_Oxidored"/>
</dbReference>
<dbReference type="Pfam" id="PF00384">
    <property type="entry name" value="Molybdopterin"/>
    <property type="match status" value="1"/>
</dbReference>
<evidence type="ECO:0000313" key="2">
    <source>
        <dbReference type="EMBL" id="MES4992606.1"/>
    </source>
</evidence>
<comment type="caution">
    <text evidence="2">The sequence shown here is derived from an EMBL/GenBank/DDBJ whole genome shotgun (WGS) entry which is preliminary data.</text>
</comment>